<dbReference type="EMBL" id="JACFYF010000001">
    <property type="protein sequence ID" value="MBA5761043.1"/>
    <property type="molecule type" value="Genomic_DNA"/>
</dbReference>
<proteinExistence type="predicted"/>
<accession>A0A7W2FN08</accession>
<dbReference type="InterPro" id="IPR015919">
    <property type="entry name" value="Cadherin-like_sf"/>
</dbReference>
<sequence>MKKISLLTASVALALVGCGGDNSDEISSSDYTFRVLDGYLSQVNITADVDLDGVCESEVIGTTDSAGIAKLAIEYKTANLCVVTTGDSIDAQRGPVADIVTLQAPAGSETANPFTDFKMRLIADGKTNEAADSLIADAMADLGLELSAIYGDYIASSEGAPSDLALKKVTLIGETLFDNPSISELANPIDTLEGITTTVAAFDETELNENYIAIGSDGTVTEPSRPTLVATVTEQTVQQHSAMVPVSLTATGTNLTYQHSGIPAGISFNSATATFSGTPTTTGVFTINTVVIDANKGRSKVVTLTLTVEGNKAPEVVNPAPENIVLEYGDASTSISVVDWFSDPESDDLTYYLDPNSPLPKGLVLNEQSGIISGTVEQAGSFEIHLYAKDRDSYSSKVTVTITIDNALPPVLNPTIPAQTVKQGVEITPIDLTTIFGPDPDGGENRYQLSDAPARITVENASIVGSSMQIGTHHIKVVAIDDENQSTASVSFTLTIEKDESLPEPGVGFANYEGMPLYWMQWNKSGFKYDALNRKLENGNIEDLNNGVIGSYQMNADGTLVFAMDAKEDQLLDIAYESADVQLLVHTGTGNSKNVWLQSTDQAKAEILLSNLNNDRPNEARFIPGNEYVSVYDDKSDNFTAGTFWQCDRVTFTTGNQFIMEECGSNEPFTADYSFNDQTGKYVISIEEDGEYEQIEFTVTGGQDDMLIVNETGDYSAKYFFKEQEKGMAFFDKVKQQPLNDSEVKTLLEFMNQMDAFDSYLQSGIARWKKPEERNGVKYDIYVVGNESELAANMVKVTDGIAILEGTLGDFFNEPKFVTFDTKKYEDPAKPNQPNGNITTAQFTQDLQDAGITTSGFVISFDTAVVINNDYAGYCANATTRPYEGDTRLSIDPETQFIKDTGLSWINLGNGNTEGKCNWDAETVSHEFSHSLGFAKHSNDSDSPFASNDYFSKWSPQSERLLKSLYINEPKTEYSNMTLSPSVE</sequence>
<dbReference type="GO" id="GO:0005509">
    <property type="term" value="F:calcium ion binding"/>
    <property type="evidence" value="ECO:0007669"/>
    <property type="project" value="InterPro"/>
</dbReference>
<dbReference type="Gene3D" id="2.60.40.10">
    <property type="entry name" value="Immunoglobulins"/>
    <property type="match status" value="3"/>
</dbReference>
<dbReference type="AlphaFoldDB" id="A0A7W2FN08"/>
<dbReference type="GO" id="GO:0016020">
    <property type="term" value="C:membrane"/>
    <property type="evidence" value="ECO:0007669"/>
    <property type="project" value="InterPro"/>
</dbReference>
<evidence type="ECO:0000313" key="1">
    <source>
        <dbReference type="EMBL" id="MBA5761043.1"/>
    </source>
</evidence>
<organism evidence="1 2">
    <name type="scientific">Vibrio marinisediminis</name>
    <dbReference type="NCBI Taxonomy" id="2758441"/>
    <lineage>
        <taxon>Bacteria</taxon>
        <taxon>Pseudomonadati</taxon>
        <taxon>Pseudomonadota</taxon>
        <taxon>Gammaproteobacteria</taxon>
        <taxon>Vibrionales</taxon>
        <taxon>Vibrionaceae</taxon>
        <taxon>Vibrio</taxon>
    </lineage>
</organism>
<dbReference type="PROSITE" id="PS51257">
    <property type="entry name" value="PROKAR_LIPOPROTEIN"/>
    <property type="match status" value="1"/>
</dbReference>
<reference evidence="1 2" key="1">
    <citation type="submission" date="2020-07" db="EMBL/GenBank/DDBJ databases">
        <title>Vibrio marinisediminis sp. nov., isolated from marine sediment.</title>
        <authorList>
            <person name="Ji X."/>
        </authorList>
    </citation>
    <scope>NUCLEOTIDE SEQUENCE [LARGE SCALE GENOMIC DNA]</scope>
    <source>
        <strain evidence="1 2">404</strain>
    </source>
</reference>
<comment type="caution">
    <text evidence="1">The sequence shown here is derived from an EMBL/GenBank/DDBJ whole genome shotgun (WGS) entry which is preliminary data.</text>
</comment>
<dbReference type="SUPFAM" id="SSF49313">
    <property type="entry name" value="Cadherin-like"/>
    <property type="match status" value="2"/>
</dbReference>
<evidence type="ECO:0000313" key="2">
    <source>
        <dbReference type="Proteomes" id="UP000571701"/>
    </source>
</evidence>
<dbReference type="InterPro" id="IPR013783">
    <property type="entry name" value="Ig-like_fold"/>
</dbReference>
<name>A0A7W2FN08_9VIBR</name>
<dbReference type="Pfam" id="PF05345">
    <property type="entry name" value="He_PIG"/>
    <property type="match status" value="2"/>
</dbReference>
<dbReference type="Proteomes" id="UP000571701">
    <property type="component" value="Unassembled WGS sequence"/>
</dbReference>
<dbReference type="RefSeq" id="WP_182105892.1">
    <property type="nucleotide sequence ID" value="NZ_JACFYF010000001.1"/>
</dbReference>
<gene>
    <name evidence="1" type="ORF">H2O73_01710</name>
</gene>
<keyword evidence="2" id="KW-1185">Reference proteome</keyword>
<protein>
    <submittedName>
        <fullName evidence="1">Putative Ig domain-containing protein</fullName>
    </submittedName>
</protein>